<organism evidence="1 2">
    <name type="scientific">Staurois parvus</name>
    <dbReference type="NCBI Taxonomy" id="386267"/>
    <lineage>
        <taxon>Eukaryota</taxon>
        <taxon>Metazoa</taxon>
        <taxon>Chordata</taxon>
        <taxon>Craniata</taxon>
        <taxon>Vertebrata</taxon>
        <taxon>Euteleostomi</taxon>
        <taxon>Amphibia</taxon>
        <taxon>Batrachia</taxon>
        <taxon>Anura</taxon>
        <taxon>Neobatrachia</taxon>
        <taxon>Ranoidea</taxon>
        <taxon>Ranidae</taxon>
        <taxon>Staurois</taxon>
    </lineage>
</organism>
<proteinExistence type="predicted"/>
<protein>
    <submittedName>
        <fullName evidence="1">Uncharacterized protein</fullName>
    </submittedName>
</protein>
<accession>A0ABN9HUJ9</accession>
<evidence type="ECO:0000313" key="1">
    <source>
        <dbReference type="EMBL" id="CAI9624593.1"/>
    </source>
</evidence>
<name>A0ABN9HUJ9_9NEOB</name>
<dbReference type="EMBL" id="CATNWA010021963">
    <property type="protein sequence ID" value="CAI9624593.1"/>
    <property type="molecule type" value="Genomic_DNA"/>
</dbReference>
<feature type="non-terminal residue" evidence="1">
    <location>
        <position position="100"/>
    </location>
</feature>
<comment type="caution">
    <text evidence="1">The sequence shown here is derived from an EMBL/GenBank/DDBJ whole genome shotgun (WGS) entry which is preliminary data.</text>
</comment>
<gene>
    <name evidence="1" type="ORF">SPARVUS_LOCUS16724797</name>
</gene>
<dbReference type="Proteomes" id="UP001162483">
    <property type="component" value="Unassembled WGS sequence"/>
</dbReference>
<evidence type="ECO:0000313" key="2">
    <source>
        <dbReference type="Proteomes" id="UP001162483"/>
    </source>
</evidence>
<keyword evidence="2" id="KW-1185">Reference proteome</keyword>
<reference evidence="1" key="1">
    <citation type="submission" date="2023-05" db="EMBL/GenBank/DDBJ databases">
        <authorList>
            <person name="Stuckert A."/>
        </authorList>
    </citation>
    <scope>NUCLEOTIDE SEQUENCE</scope>
</reference>
<sequence length="100" mass="10887">MCNVSVSDDIITIPKPAVLVPADLCQCWCVVFCMCGLGCLLSQLLSPPTAWGIAAWDLSECGSIILHPLQLSPCHRQPQIEAIRDTHFVFNIGASGILWH</sequence>